<organism evidence="6 7">
    <name type="scientific">Gossypium davidsonii</name>
    <name type="common">Davidson's cotton</name>
    <name type="synonym">Gossypium klotzschianum subsp. davidsonii</name>
    <dbReference type="NCBI Taxonomy" id="34287"/>
    <lineage>
        <taxon>Eukaryota</taxon>
        <taxon>Viridiplantae</taxon>
        <taxon>Streptophyta</taxon>
        <taxon>Embryophyta</taxon>
        <taxon>Tracheophyta</taxon>
        <taxon>Spermatophyta</taxon>
        <taxon>Magnoliopsida</taxon>
        <taxon>eudicotyledons</taxon>
        <taxon>Gunneridae</taxon>
        <taxon>Pentapetalae</taxon>
        <taxon>rosids</taxon>
        <taxon>malvids</taxon>
        <taxon>Malvales</taxon>
        <taxon>Malvaceae</taxon>
        <taxon>Malvoideae</taxon>
        <taxon>Gossypium</taxon>
    </lineage>
</organism>
<comment type="caution">
    <text evidence="6">The sequence shown here is derived from an EMBL/GenBank/DDBJ whole genome shotgun (WGS) entry which is preliminary data.</text>
</comment>
<reference evidence="6 7" key="1">
    <citation type="journal article" date="2019" name="Genome Biol. Evol.">
        <title>Insights into the evolution of the New World diploid cottons (Gossypium, subgenus Houzingenia) based on genome sequencing.</title>
        <authorList>
            <person name="Grover C.E."/>
            <person name="Arick M.A. 2nd"/>
            <person name="Thrash A."/>
            <person name="Conover J.L."/>
            <person name="Sanders W.S."/>
            <person name="Peterson D.G."/>
            <person name="Frelichowski J.E."/>
            <person name="Scheffler J.A."/>
            <person name="Scheffler B.E."/>
            <person name="Wendel J.F."/>
        </authorList>
    </citation>
    <scope>NUCLEOTIDE SEQUENCE [LARGE SCALE GENOMIC DNA]</scope>
    <source>
        <strain evidence="6">27</strain>
        <tissue evidence="6">Leaf</tissue>
    </source>
</reference>
<keyword evidence="4" id="KW-0677">Repeat</keyword>
<dbReference type="InterPro" id="IPR032675">
    <property type="entry name" value="LRR_dom_sf"/>
</dbReference>
<evidence type="ECO:0000313" key="6">
    <source>
        <dbReference type="EMBL" id="MBA0606344.1"/>
    </source>
</evidence>
<keyword evidence="5" id="KW-0675">Receptor</keyword>
<dbReference type="Gene3D" id="3.80.10.10">
    <property type="entry name" value="Ribonuclease Inhibitor"/>
    <property type="match status" value="1"/>
</dbReference>
<dbReference type="PANTHER" id="PTHR48053">
    <property type="entry name" value="LEUCINE RICH REPEAT FAMILY PROTEIN, EXPRESSED"/>
    <property type="match status" value="1"/>
</dbReference>
<keyword evidence="3" id="KW-0732">Signal</keyword>
<dbReference type="Pfam" id="PF00560">
    <property type="entry name" value="LRR_1"/>
    <property type="match status" value="2"/>
</dbReference>
<evidence type="ECO:0000256" key="4">
    <source>
        <dbReference type="ARBA" id="ARBA00022737"/>
    </source>
</evidence>
<accession>A0A7J8QXN9</accession>
<comment type="subcellular location">
    <subcellularLocation>
        <location evidence="1">Membrane</location>
        <topology evidence="1">Single-pass type I membrane protein</topology>
    </subcellularLocation>
</comment>
<gene>
    <name evidence="6" type="ORF">Godav_018824</name>
</gene>
<feature type="non-terminal residue" evidence="6">
    <location>
        <position position="104"/>
    </location>
</feature>
<dbReference type="EMBL" id="JABFAC010000002">
    <property type="protein sequence ID" value="MBA0606344.1"/>
    <property type="molecule type" value="Genomic_DNA"/>
</dbReference>
<dbReference type="InterPro" id="IPR051716">
    <property type="entry name" value="Plant_RL_S/T_kinase"/>
</dbReference>
<dbReference type="SUPFAM" id="SSF52058">
    <property type="entry name" value="L domain-like"/>
    <property type="match status" value="1"/>
</dbReference>
<proteinExistence type="predicted"/>
<dbReference type="FunFam" id="3.80.10.10:FF:000383">
    <property type="entry name" value="Leucine-rich repeat receptor protein kinase EMS1"/>
    <property type="match status" value="1"/>
</dbReference>
<evidence type="ECO:0000313" key="7">
    <source>
        <dbReference type="Proteomes" id="UP000593561"/>
    </source>
</evidence>
<dbReference type="GO" id="GO:0016020">
    <property type="term" value="C:membrane"/>
    <property type="evidence" value="ECO:0007669"/>
    <property type="project" value="UniProtKB-SubCell"/>
</dbReference>
<evidence type="ECO:0008006" key="8">
    <source>
        <dbReference type="Google" id="ProtNLM"/>
    </source>
</evidence>
<protein>
    <recommendedName>
        <fullName evidence="8">Leucine-rich repeat-containing N-terminal plant-type domain-containing protein</fullName>
    </recommendedName>
</protein>
<dbReference type="Proteomes" id="UP000593561">
    <property type="component" value="Unassembled WGS sequence"/>
</dbReference>
<dbReference type="PANTHER" id="PTHR48053:SF71">
    <property type="entry name" value="LEUCINE RICH REPEAT FAMILY PROTEIN, EXPRESSED"/>
    <property type="match status" value="1"/>
</dbReference>
<dbReference type="InterPro" id="IPR001611">
    <property type="entry name" value="Leu-rich_rpt"/>
</dbReference>
<dbReference type="AlphaFoldDB" id="A0A7J8QXN9"/>
<keyword evidence="7" id="KW-1185">Reference proteome</keyword>
<sequence>MLSGSIPSVPRDLLLLEVIDFTTNNLTGHIPKDMFDHLPNLKGLYWSYNLLSGRIPASLFKCKELQMLSLSYNQMEGSLPIEIGNLSQLQDIYIGRNHFEGNTC</sequence>
<name>A0A7J8QXN9_GOSDV</name>
<keyword evidence="2" id="KW-0433">Leucine-rich repeat</keyword>
<evidence type="ECO:0000256" key="2">
    <source>
        <dbReference type="ARBA" id="ARBA00022614"/>
    </source>
</evidence>
<evidence type="ECO:0000256" key="3">
    <source>
        <dbReference type="ARBA" id="ARBA00022729"/>
    </source>
</evidence>
<evidence type="ECO:0000256" key="1">
    <source>
        <dbReference type="ARBA" id="ARBA00004479"/>
    </source>
</evidence>
<evidence type="ECO:0000256" key="5">
    <source>
        <dbReference type="ARBA" id="ARBA00023170"/>
    </source>
</evidence>